<reference evidence="2" key="2">
    <citation type="submission" date="2019-10" db="EMBL/GenBank/DDBJ databases">
        <title>A de novo genome assembly of a pear dwarfing rootstock.</title>
        <authorList>
            <person name="Wang F."/>
            <person name="Wang J."/>
            <person name="Li S."/>
            <person name="Zhang Y."/>
            <person name="Fang M."/>
            <person name="Ma L."/>
            <person name="Zhao Y."/>
            <person name="Jiang S."/>
        </authorList>
    </citation>
    <scope>NUCLEOTIDE SEQUENCE [LARGE SCALE GENOMIC DNA]</scope>
</reference>
<proteinExistence type="predicted"/>
<gene>
    <name evidence="1" type="ORF">D8674_002177</name>
</gene>
<reference evidence="1 2" key="3">
    <citation type="submission" date="2019-11" db="EMBL/GenBank/DDBJ databases">
        <title>A de novo genome assembly of a pear dwarfing rootstock.</title>
        <authorList>
            <person name="Wang F."/>
            <person name="Wang J."/>
            <person name="Li S."/>
            <person name="Zhang Y."/>
            <person name="Fang M."/>
            <person name="Ma L."/>
            <person name="Zhao Y."/>
            <person name="Jiang S."/>
        </authorList>
    </citation>
    <scope>NUCLEOTIDE SEQUENCE [LARGE SCALE GENOMIC DNA]</scope>
    <source>
        <strain evidence="1">S2</strain>
        <tissue evidence="1">Leaf</tissue>
    </source>
</reference>
<reference evidence="1 2" key="1">
    <citation type="submission" date="2019-09" db="EMBL/GenBank/DDBJ databases">
        <authorList>
            <person name="Ou C."/>
        </authorList>
    </citation>
    <scope>NUCLEOTIDE SEQUENCE [LARGE SCALE GENOMIC DNA]</scope>
    <source>
        <strain evidence="1">S2</strain>
        <tissue evidence="1">Leaf</tissue>
    </source>
</reference>
<sequence>MTKSRAICGPSSAGLPNQAIGAQTCARLQHQNKLPSHTLKPIRAIFSVLIGKSSSDNGGKSMLVLWKGIETQRISVMGNHAIHYQLTYTFLKFQFQTSDLLVSN</sequence>
<protein>
    <submittedName>
        <fullName evidence="1">Uncharacterized protein</fullName>
    </submittedName>
</protein>
<accession>A0A5N5FIY7</accession>
<evidence type="ECO:0000313" key="2">
    <source>
        <dbReference type="Proteomes" id="UP000327157"/>
    </source>
</evidence>
<dbReference type="EMBL" id="SMOL01000695">
    <property type="protein sequence ID" value="KAB2601172.1"/>
    <property type="molecule type" value="Genomic_DNA"/>
</dbReference>
<dbReference type="AlphaFoldDB" id="A0A5N5FIY7"/>
<organism evidence="1 2">
    <name type="scientific">Pyrus ussuriensis x Pyrus communis</name>
    <dbReference type="NCBI Taxonomy" id="2448454"/>
    <lineage>
        <taxon>Eukaryota</taxon>
        <taxon>Viridiplantae</taxon>
        <taxon>Streptophyta</taxon>
        <taxon>Embryophyta</taxon>
        <taxon>Tracheophyta</taxon>
        <taxon>Spermatophyta</taxon>
        <taxon>Magnoliopsida</taxon>
        <taxon>eudicotyledons</taxon>
        <taxon>Gunneridae</taxon>
        <taxon>Pentapetalae</taxon>
        <taxon>rosids</taxon>
        <taxon>fabids</taxon>
        <taxon>Rosales</taxon>
        <taxon>Rosaceae</taxon>
        <taxon>Amygdaloideae</taxon>
        <taxon>Maleae</taxon>
        <taxon>Pyrus</taxon>
    </lineage>
</organism>
<evidence type="ECO:0000313" key="1">
    <source>
        <dbReference type="EMBL" id="KAB2601172.1"/>
    </source>
</evidence>
<dbReference type="Proteomes" id="UP000327157">
    <property type="component" value="Chromosome 10"/>
</dbReference>
<keyword evidence="2" id="KW-1185">Reference proteome</keyword>
<comment type="caution">
    <text evidence="1">The sequence shown here is derived from an EMBL/GenBank/DDBJ whole genome shotgun (WGS) entry which is preliminary data.</text>
</comment>
<name>A0A5N5FIY7_9ROSA</name>